<dbReference type="PANTHER" id="PTHR24422">
    <property type="entry name" value="CHEMOTAXIS PROTEIN METHYLTRANSFERASE"/>
    <property type="match status" value="1"/>
</dbReference>
<organism evidence="5 6">
    <name type="scientific">Vibrio ponticus</name>
    <dbReference type="NCBI Taxonomy" id="265668"/>
    <lineage>
        <taxon>Bacteria</taxon>
        <taxon>Pseudomonadati</taxon>
        <taxon>Pseudomonadota</taxon>
        <taxon>Gammaproteobacteria</taxon>
        <taxon>Vibrionales</taxon>
        <taxon>Vibrionaceae</taxon>
        <taxon>Vibrio</taxon>
    </lineage>
</organism>
<dbReference type="Pfam" id="PF08447">
    <property type="entry name" value="PAS_3"/>
    <property type="match status" value="1"/>
</dbReference>
<dbReference type="SMART" id="SM00283">
    <property type="entry name" value="MA"/>
    <property type="match status" value="1"/>
</dbReference>
<dbReference type="InterPro" id="IPR004089">
    <property type="entry name" value="MCPsignal_dom"/>
</dbReference>
<dbReference type="NCBIfam" id="TIGR00229">
    <property type="entry name" value="sensory_box"/>
    <property type="match status" value="2"/>
</dbReference>
<proteinExistence type="predicted"/>
<keyword evidence="6" id="KW-1185">Reference proteome</keyword>
<dbReference type="PROSITE" id="PS50111">
    <property type="entry name" value="CHEMOTAXIS_TRANSDUC_2"/>
    <property type="match status" value="1"/>
</dbReference>
<feature type="domain" description="PAC" evidence="4">
    <location>
        <begin position="85"/>
        <end position="139"/>
    </location>
</feature>
<dbReference type="SMART" id="SM00086">
    <property type="entry name" value="PAC"/>
    <property type="match status" value="2"/>
</dbReference>
<evidence type="ECO:0000259" key="4">
    <source>
        <dbReference type="PROSITE" id="PS50113"/>
    </source>
</evidence>
<dbReference type="InterPro" id="IPR000014">
    <property type="entry name" value="PAS"/>
</dbReference>
<dbReference type="CDD" id="cd11386">
    <property type="entry name" value="MCP_signal"/>
    <property type="match status" value="1"/>
</dbReference>
<evidence type="ECO:0000256" key="2">
    <source>
        <dbReference type="PROSITE-ProRule" id="PRU00284"/>
    </source>
</evidence>
<evidence type="ECO:0000313" key="6">
    <source>
        <dbReference type="Proteomes" id="UP000186206"/>
    </source>
</evidence>
<dbReference type="PROSITE" id="PS50113">
    <property type="entry name" value="PAC"/>
    <property type="match status" value="2"/>
</dbReference>
<dbReference type="InterPro" id="IPR000700">
    <property type="entry name" value="PAS-assoc_C"/>
</dbReference>
<comment type="caution">
    <text evidence="5">The sequence shown here is derived from an EMBL/GenBank/DDBJ whole genome shotgun (WGS) entry which is preliminary data.</text>
</comment>
<dbReference type="PRINTS" id="PR00260">
    <property type="entry name" value="CHEMTRNSDUCR"/>
</dbReference>
<keyword evidence="1 2" id="KW-0807">Transducer</keyword>
<dbReference type="InterPro" id="IPR050903">
    <property type="entry name" value="Bact_Chemotaxis_MeTrfase"/>
</dbReference>
<feature type="domain" description="Methyl-accepting transducer" evidence="3">
    <location>
        <begin position="257"/>
        <end position="431"/>
    </location>
</feature>
<dbReference type="Gene3D" id="3.30.450.20">
    <property type="entry name" value="PAS domain"/>
    <property type="match status" value="2"/>
</dbReference>
<dbReference type="EMBL" id="MJMI01000099">
    <property type="protein sequence ID" value="OLQ90083.1"/>
    <property type="molecule type" value="Genomic_DNA"/>
</dbReference>
<evidence type="ECO:0000259" key="3">
    <source>
        <dbReference type="PROSITE" id="PS50111"/>
    </source>
</evidence>
<dbReference type="Pfam" id="PF13426">
    <property type="entry name" value="PAS_9"/>
    <property type="match status" value="1"/>
</dbReference>
<dbReference type="SUPFAM" id="SSF58104">
    <property type="entry name" value="Methyl-accepting chemotaxis protein (MCP) signaling domain"/>
    <property type="match status" value="1"/>
</dbReference>
<dbReference type="Pfam" id="PF00015">
    <property type="entry name" value="MCPsignal"/>
    <property type="match status" value="1"/>
</dbReference>
<dbReference type="PANTHER" id="PTHR24422:SF10">
    <property type="entry name" value="CHEMOTAXIS PROTEIN METHYLTRANSFERASE 2"/>
    <property type="match status" value="1"/>
</dbReference>
<sequence length="431" mass="48236">MFFRKKQEIKKPSFEENLYTAIFKNTAYIEFDKNGNILTASHKFLNCVGYTLDEVQNKHHRMFCEPSYTHSSEYAEFWRALAAGESFEGTFTRICKDGHYVILSATYIPVIDDQGQVERVFKIAADVTQVHKTDAQKQSVIDALNKSMAVIEFSTDGTVLSANDNFLNTLKYRENEIIGKHHRMFCFDDFYRENPDFWDDLRAGRFKSGQFLRKDAFGRNVWIEATYNPIFDEHGNVSRVVKFASDISDRVERNLAISQASEVAYSTSVETSQIALEGSKLLQESVEVSHEISDKVAGAAAKIADLNERSQSISQIVSTIKGIAEQTNLLALNAAIEAARAGEQGRGFAVVADEVRKLASRTAESTAEITHVVDENQVLTADITQFMQEVATISDLGSAKMSEVSTVMEEIYQGAENVSNTVMSLNEQKLA</sequence>
<dbReference type="InterPro" id="IPR004090">
    <property type="entry name" value="Chemotax_Me-accpt_rcpt"/>
</dbReference>
<feature type="domain" description="PAC" evidence="4">
    <location>
        <begin position="205"/>
        <end position="259"/>
    </location>
</feature>
<protein>
    <submittedName>
        <fullName evidence="5">Chemotaxis protein</fullName>
    </submittedName>
</protein>
<accession>A0ABX3FGG4</accession>
<dbReference type="CDD" id="cd00130">
    <property type="entry name" value="PAS"/>
    <property type="match status" value="2"/>
</dbReference>
<dbReference type="SUPFAM" id="SSF55785">
    <property type="entry name" value="PYP-like sensor domain (PAS domain)"/>
    <property type="match status" value="2"/>
</dbReference>
<dbReference type="Proteomes" id="UP000186206">
    <property type="component" value="Unassembled WGS sequence"/>
</dbReference>
<dbReference type="Gene3D" id="1.10.287.950">
    <property type="entry name" value="Methyl-accepting chemotaxis protein"/>
    <property type="match status" value="1"/>
</dbReference>
<dbReference type="InterPro" id="IPR035965">
    <property type="entry name" value="PAS-like_dom_sf"/>
</dbReference>
<dbReference type="InterPro" id="IPR001610">
    <property type="entry name" value="PAC"/>
</dbReference>
<gene>
    <name evidence="5" type="ORF">BIY21_13990</name>
</gene>
<evidence type="ECO:0000256" key="1">
    <source>
        <dbReference type="ARBA" id="ARBA00023224"/>
    </source>
</evidence>
<evidence type="ECO:0000313" key="5">
    <source>
        <dbReference type="EMBL" id="OLQ90083.1"/>
    </source>
</evidence>
<dbReference type="InterPro" id="IPR013655">
    <property type="entry name" value="PAS_fold_3"/>
</dbReference>
<reference evidence="5 6" key="1">
    <citation type="submission" date="2016-09" db="EMBL/GenBank/DDBJ databases">
        <title>Genomic Taxonomy of the Vibrionaceae.</title>
        <authorList>
            <person name="Gonzalez-Castillo A."/>
            <person name="Gomez-Gil B."/>
            <person name="Enciso-Ibarra K."/>
        </authorList>
    </citation>
    <scope>NUCLEOTIDE SEQUENCE [LARGE SCALE GENOMIC DNA]</scope>
    <source>
        <strain evidence="5 6">CAIM 1731</strain>
    </source>
</reference>
<dbReference type="RefSeq" id="WP_075650020.1">
    <property type="nucleotide sequence ID" value="NZ_AP019657.1"/>
</dbReference>
<name>A0ABX3FGG4_9VIBR</name>